<evidence type="ECO:0000313" key="2">
    <source>
        <dbReference type="EMBL" id="CAF9932538.1"/>
    </source>
</evidence>
<organism evidence="2 3">
    <name type="scientific">Alectoria fallacina</name>
    <dbReference type="NCBI Taxonomy" id="1903189"/>
    <lineage>
        <taxon>Eukaryota</taxon>
        <taxon>Fungi</taxon>
        <taxon>Dikarya</taxon>
        <taxon>Ascomycota</taxon>
        <taxon>Pezizomycotina</taxon>
        <taxon>Lecanoromycetes</taxon>
        <taxon>OSLEUM clade</taxon>
        <taxon>Lecanoromycetidae</taxon>
        <taxon>Lecanorales</taxon>
        <taxon>Lecanorineae</taxon>
        <taxon>Parmeliaceae</taxon>
        <taxon>Alectoria</taxon>
    </lineage>
</organism>
<dbReference type="OrthoDB" id="2563633at2759"/>
<dbReference type="AlphaFoldDB" id="A0A8H3FX32"/>
<reference evidence="2" key="1">
    <citation type="submission" date="2021-03" db="EMBL/GenBank/DDBJ databases">
        <authorList>
            <person name="Tagirdzhanova G."/>
        </authorList>
    </citation>
    <scope>NUCLEOTIDE SEQUENCE</scope>
</reference>
<keyword evidence="3" id="KW-1185">Reference proteome</keyword>
<protein>
    <submittedName>
        <fullName evidence="2">Uncharacterized protein</fullName>
    </submittedName>
</protein>
<feature type="transmembrane region" description="Helical" evidence="1">
    <location>
        <begin position="6"/>
        <end position="24"/>
    </location>
</feature>
<proteinExistence type="predicted"/>
<accession>A0A8H3FX32</accession>
<keyword evidence="1" id="KW-1133">Transmembrane helix</keyword>
<feature type="transmembrane region" description="Helical" evidence="1">
    <location>
        <begin position="31"/>
        <end position="50"/>
    </location>
</feature>
<keyword evidence="1" id="KW-0472">Membrane</keyword>
<keyword evidence="1" id="KW-0812">Transmembrane</keyword>
<gene>
    <name evidence="2" type="ORF">ALECFALPRED_005320</name>
</gene>
<comment type="caution">
    <text evidence="2">The sequence shown here is derived from an EMBL/GenBank/DDBJ whole genome shotgun (WGS) entry which is preliminary data.</text>
</comment>
<sequence>MCHANLTSPLITRFLGLIYVYHVYHAFRNPNAFIIETLANVSGFTSLIFYPESILRPTLATEPSFSAAELNGTATLMAHCAGVLILALTSQLLLALPDSKDCVGKRKQVYWTSGLGQASLMPLLRWEAFEASDKDKREWRGDLTKRAALLCAGILILPLAWKTFVLGWKAHWFGPQGGRGRAKRISINQADADDLVDRWSLGRIEK</sequence>
<dbReference type="EMBL" id="CAJPDR010000330">
    <property type="protein sequence ID" value="CAF9932538.1"/>
    <property type="molecule type" value="Genomic_DNA"/>
</dbReference>
<evidence type="ECO:0000313" key="3">
    <source>
        <dbReference type="Proteomes" id="UP000664203"/>
    </source>
</evidence>
<dbReference type="Proteomes" id="UP000664203">
    <property type="component" value="Unassembled WGS sequence"/>
</dbReference>
<name>A0A8H3FX32_9LECA</name>
<evidence type="ECO:0000256" key="1">
    <source>
        <dbReference type="SAM" id="Phobius"/>
    </source>
</evidence>
<feature type="transmembrane region" description="Helical" evidence="1">
    <location>
        <begin position="70"/>
        <end position="96"/>
    </location>
</feature>
<feature type="transmembrane region" description="Helical" evidence="1">
    <location>
        <begin position="147"/>
        <end position="168"/>
    </location>
</feature>